<reference evidence="2 3" key="1">
    <citation type="submission" date="2019-05" db="EMBL/GenBank/DDBJ databases">
        <title>Another draft genome of Portunus trituberculatus and its Hox gene families provides insights of decapod evolution.</title>
        <authorList>
            <person name="Jeong J.-H."/>
            <person name="Song I."/>
            <person name="Kim S."/>
            <person name="Choi T."/>
            <person name="Kim D."/>
            <person name="Ryu S."/>
            <person name="Kim W."/>
        </authorList>
    </citation>
    <scope>NUCLEOTIDE SEQUENCE [LARGE SCALE GENOMIC DNA]</scope>
    <source>
        <tissue evidence="2">Muscle</tissue>
    </source>
</reference>
<name>A0A5B7JIT5_PORTR</name>
<keyword evidence="3" id="KW-1185">Reference proteome</keyword>
<accession>A0A5B7JIT5</accession>
<sequence length="121" mass="13866">MTVGGWVEEGWVSSGVGSEEEDKQGGRASRILGAPQAHPRVEGAQRRTKEEQTAAYVLALRTLFKRQGGKKRREEESIEQERNVLGVLKEIARSKTRGEDEEGKYEEGKRIKCFEKDYRRW</sequence>
<gene>
    <name evidence="2" type="ORF">E2C01_089646</name>
</gene>
<comment type="caution">
    <text evidence="2">The sequence shown here is derived from an EMBL/GenBank/DDBJ whole genome shotgun (WGS) entry which is preliminary data.</text>
</comment>
<proteinExistence type="predicted"/>
<dbReference type="AlphaFoldDB" id="A0A5B7JIT5"/>
<evidence type="ECO:0000256" key="1">
    <source>
        <dbReference type="SAM" id="MobiDB-lite"/>
    </source>
</evidence>
<evidence type="ECO:0000313" key="3">
    <source>
        <dbReference type="Proteomes" id="UP000324222"/>
    </source>
</evidence>
<organism evidence="2 3">
    <name type="scientific">Portunus trituberculatus</name>
    <name type="common">Swimming crab</name>
    <name type="synonym">Neptunus trituberculatus</name>
    <dbReference type="NCBI Taxonomy" id="210409"/>
    <lineage>
        <taxon>Eukaryota</taxon>
        <taxon>Metazoa</taxon>
        <taxon>Ecdysozoa</taxon>
        <taxon>Arthropoda</taxon>
        <taxon>Crustacea</taxon>
        <taxon>Multicrustacea</taxon>
        <taxon>Malacostraca</taxon>
        <taxon>Eumalacostraca</taxon>
        <taxon>Eucarida</taxon>
        <taxon>Decapoda</taxon>
        <taxon>Pleocyemata</taxon>
        <taxon>Brachyura</taxon>
        <taxon>Eubrachyura</taxon>
        <taxon>Portunoidea</taxon>
        <taxon>Portunidae</taxon>
        <taxon>Portuninae</taxon>
        <taxon>Portunus</taxon>
    </lineage>
</organism>
<feature type="region of interest" description="Disordered" evidence="1">
    <location>
        <begin position="1"/>
        <end position="50"/>
    </location>
</feature>
<evidence type="ECO:0000313" key="2">
    <source>
        <dbReference type="EMBL" id="MPC94475.1"/>
    </source>
</evidence>
<protein>
    <submittedName>
        <fullName evidence="2">Uncharacterized protein</fullName>
    </submittedName>
</protein>
<feature type="compositionally biased region" description="Basic and acidic residues" evidence="1">
    <location>
        <begin position="39"/>
        <end position="50"/>
    </location>
</feature>
<dbReference type="EMBL" id="VSRR010098698">
    <property type="protein sequence ID" value="MPC94475.1"/>
    <property type="molecule type" value="Genomic_DNA"/>
</dbReference>
<dbReference type="Proteomes" id="UP000324222">
    <property type="component" value="Unassembled WGS sequence"/>
</dbReference>